<gene>
    <name evidence="1" type="ORF">FPHYL_3607</name>
</gene>
<proteinExistence type="predicted"/>
<reference evidence="1 2" key="1">
    <citation type="submission" date="2020-05" db="EMBL/GenBank/DDBJ databases">
        <title>Identification and distribution of gene clusters putatively required for synthesis of sphingolipid metabolism inhibitors in phylogenetically diverse species of the filamentous fungus Fusarium.</title>
        <authorList>
            <person name="Kim H.-S."/>
            <person name="Busman M."/>
            <person name="Brown D.W."/>
            <person name="Divon H."/>
            <person name="Uhlig S."/>
            <person name="Proctor R.H."/>
        </authorList>
    </citation>
    <scope>NUCLEOTIDE SEQUENCE [LARGE SCALE GENOMIC DNA]</scope>
    <source>
        <strain evidence="1 2">NRRL 13617</strain>
    </source>
</reference>
<dbReference type="EMBL" id="JAAOAQ010000107">
    <property type="protein sequence ID" value="KAF5566666.1"/>
    <property type="molecule type" value="Genomic_DNA"/>
</dbReference>
<keyword evidence="2" id="KW-1185">Reference proteome</keyword>
<evidence type="ECO:0000313" key="2">
    <source>
        <dbReference type="Proteomes" id="UP000582016"/>
    </source>
</evidence>
<sequence length="258" mass="28976">MNADQDCKSPSTIDIARRSPDFYKWAKIPLNTTSKSSNGRAGFLFKPPFSATKYFFFLQSHPEHSTSLQIDAVRANKFAQLEGNNSIFWQHYEVDLGFPLKRDLEDSPGNSTDGNFGAIALPDEQTGKSRLYIFKLDQAEIHYCYIPLREDGSIDSYHATFKASGKQAIQVGNVFPFQGPCLLQTQKSSESKGRIIVLWSQGEGDFPLKGYSGFIEPDGMAPNAEEWTEIEFPFSQNQGWDNGHYTGWSALIVPSTYE</sequence>
<evidence type="ECO:0000313" key="1">
    <source>
        <dbReference type="EMBL" id="KAF5566666.1"/>
    </source>
</evidence>
<comment type="caution">
    <text evidence="1">The sequence shown here is derived from an EMBL/GenBank/DDBJ whole genome shotgun (WGS) entry which is preliminary data.</text>
</comment>
<organism evidence="1 2">
    <name type="scientific">Fusarium phyllophilum</name>
    <dbReference type="NCBI Taxonomy" id="47803"/>
    <lineage>
        <taxon>Eukaryota</taxon>
        <taxon>Fungi</taxon>
        <taxon>Dikarya</taxon>
        <taxon>Ascomycota</taxon>
        <taxon>Pezizomycotina</taxon>
        <taxon>Sordariomycetes</taxon>
        <taxon>Hypocreomycetidae</taxon>
        <taxon>Hypocreales</taxon>
        <taxon>Nectriaceae</taxon>
        <taxon>Fusarium</taxon>
        <taxon>Fusarium fujikuroi species complex</taxon>
    </lineage>
</organism>
<name>A0A8H5K5Y2_9HYPO</name>
<dbReference type="Proteomes" id="UP000582016">
    <property type="component" value="Unassembled WGS sequence"/>
</dbReference>
<accession>A0A8H5K5Y2</accession>
<dbReference type="OrthoDB" id="5067270at2759"/>
<dbReference type="AlphaFoldDB" id="A0A8H5K5Y2"/>
<protein>
    <submittedName>
        <fullName evidence="1">Uncharacterized protein</fullName>
    </submittedName>
</protein>